<comment type="caution">
    <text evidence="3">The sequence shown here is derived from an EMBL/GenBank/DDBJ whole genome shotgun (WGS) entry which is preliminary data.</text>
</comment>
<sequence length="789" mass="87307">MAGEEDYGRGDGGVAAGGSVDGRRRRRRPARRPARRKQGSSGETGTANEEVALQGPGPQGQQNKEDQAGMNWQQQLLLGTAPEPAARRGRGKKGPNRHGKSKSEPQDSTVVTEPARQIMTEDPPLQASDQWLSQDFAKTHISLPSSHNEVPPGPVANINSTSVIGQGTEQHPSGPGLWTVPPENPFIGEIGTAFVPADMSSEAAAKGPPALVSLNNLELEEAAADLSLPASAIPLTPADGLWVSHEVKGMHSRAIPASDPSPELAGDVSEKGRLQAFDQIQQDKPAGEEPAGEPVEATDAAVTSDKAANSDGAENADSLTAKTKKEEAFLTNRNEGVTARAQQCKYVRNPDIAKEIITGGINPSAIGLLEKGIREVYEKIVPPENDTNRRASLVRHLQKVCRKEWPHSKVILFGSSGTGLELKNGDVDVCAIVPPEDARSNKDGNIQTTRNLVWKASRLLRRARMQDIEVRGRARVPIVQFFDPVSGYKVDMCVNNELARHNTELIATYVSLDWRVKPLVLALKYWAKCRRINEAYRGTLSSYAYALLMIHFLVRRPKPVLPCLQQSYQSRPVRDPSNVQRRIEEGWNVYFDREFKWLKDPDPNENKESVGELLLSFFWYHAFIHNYETMVFCPRTGGFLSREGKSWDYVEENGVFVPVPAKPEDKEVAEEESTAETSEKTKNEGRTRNWRSDHRFSIEDPFDLSHDLGKAVTQYSLDLLIDEFIRAIAIIRSGGTFQDICEEYIPSEDELDGDDFEMRMTRKVEEKQAQEDTPADETGVAPEDSEVPV</sequence>
<dbReference type="InterPro" id="IPR043519">
    <property type="entry name" value="NT_sf"/>
</dbReference>
<feature type="region of interest" description="Disordered" evidence="1">
    <location>
        <begin position="660"/>
        <end position="689"/>
    </location>
</feature>
<dbReference type="SUPFAM" id="SSF81301">
    <property type="entry name" value="Nucleotidyltransferase"/>
    <property type="match status" value="1"/>
</dbReference>
<evidence type="ECO:0000256" key="1">
    <source>
        <dbReference type="SAM" id="MobiDB-lite"/>
    </source>
</evidence>
<dbReference type="CDD" id="cd05402">
    <property type="entry name" value="NT_PAP_TUTase"/>
    <property type="match status" value="1"/>
</dbReference>
<dbReference type="GO" id="GO:0031123">
    <property type="term" value="P:RNA 3'-end processing"/>
    <property type="evidence" value="ECO:0007669"/>
    <property type="project" value="TreeGrafter"/>
</dbReference>
<dbReference type="Pfam" id="PF22600">
    <property type="entry name" value="MTPAP-like_central"/>
    <property type="match status" value="1"/>
</dbReference>
<feature type="compositionally biased region" description="Basic residues" evidence="1">
    <location>
        <begin position="87"/>
        <end position="100"/>
    </location>
</feature>
<gene>
    <name evidence="3" type="ORF">NDN08_007988</name>
</gene>
<dbReference type="AlphaFoldDB" id="A0AAV8V0A3"/>
<dbReference type="GO" id="GO:0016779">
    <property type="term" value="F:nucleotidyltransferase activity"/>
    <property type="evidence" value="ECO:0007669"/>
    <property type="project" value="TreeGrafter"/>
</dbReference>
<evidence type="ECO:0000313" key="3">
    <source>
        <dbReference type="EMBL" id="KAJ8907885.1"/>
    </source>
</evidence>
<feature type="domain" description="Poly(A) RNA polymerase mitochondrial-like central palm" evidence="2">
    <location>
        <begin position="369"/>
        <end position="510"/>
    </location>
</feature>
<feature type="region of interest" description="Disordered" evidence="1">
    <location>
        <begin position="284"/>
        <end position="320"/>
    </location>
</feature>
<keyword evidence="4" id="KW-1185">Reference proteome</keyword>
<dbReference type="GO" id="GO:0046872">
    <property type="term" value="F:metal ion binding"/>
    <property type="evidence" value="ECO:0007669"/>
    <property type="project" value="UniProtKB-KW"/>
</dbReference>
<dbReference type="SUPFAM" id="SSF81631">
    <property type="entry name" value="PAP/OAS1 substrate-binding domain"/>
    <property type="match status" value="1"/>
</dbReference>
<feature type="region of interest" description="Disordered" evidence="1">
    <location>
        <begin position="1"/>
        <end position="173"/>
    </location>
</feature>
<dbReference type="EMBL" id="JAMWBK010000002">
    <property type="protein sequence ID" value="KAJ8907885.1"/>
    <property type="molecule type" value="Genomic_DNA"/>
</dbReference>
<dbReference type="PANTHER" id="PTHR12271:SF40">
    <property type="entry name" value="POLY(A) RNA POLYMERASE GLD2"/>
    <property type="match status" value="1"/>
</dbReference>
<dbReference type="GO" id="GO:0005737">
    <property type="term" value="C:cytoplasm"/>
    <property type="evidence" value="ECO:0007669"/>
    <property type="project" value="UniProtKB-SubCell"/>
</dbReference>
<feature type="compositionally biased region" description="Basic residues" evidence="1">
    <location>
        <begin position="23"/>
        <end position="38"/>
    </location>
</feature>
<feature type="compositionally biased region" description="Gly residues" evidence="1">
    <location>
        <begin position="10"/>
        <end position="20"/>
    </location>
</feature>
<dbReference type="InterPro" id="IPR054708">
    <property type="entry name" value="MTPAP-like_central"/>
</dbReference>
<feature type="region of interest" description="Disordered" evidence="1">
    <location>
        <begin position="762"/>
        <end position="789"/>
    </location>
</feature>
<evidence type="ECO:0000259" key="2">
    <source>
        <dbReference type="Pfam" id="PF22600"/>
    </source>
</evidence>
<dbReference type="PANTHER" id="PTHR12271">
    <property type="entry name" value="POLY A POLYMERASE CID PAP -RELATED"/>
    <property type="match status" value="1"/>
</dbReference>
<dbReference type="Gene3D" id="1.10.1410.10">
    <property type="match status" value="1"/>
</dbReference>
<dbReference type="Gene3D" id="3.30.460.10">
    <property type="entry name" value="Beta Polymerase, domain 2"/>
    <property type="match status" value="1"/>
</dbReference>
<dbReference type="Proteomes" id="UP001157974">
    <property type="component" value="Unassembled WGS sequence"/>
</dbReference>
<organism evidence="3 4">
    <name type="scientific">Rhodosorus marinus</name>
    <dbReference type="NCBI Taxonomy" id="101924"/>
    <lineage>
        <taxon>Eukaryota</taxon>
        <taxon>Rhodophyta</taxon>
        <taxon>Stylonematophyceae</taxon>
        <taxon>Stylonematales</taxon>
        <taxon>Stylonemataceae</taxon>
        <taxon>Rhodosorus</taxon>
    </lineage>
</organism>
<proteinExistence type="predicted"/>
<protein>
    <recommendedName>
        <fullName evidence="2">Poly(A) RNA polymerase mitochondrial-like central palm domain-containing protein</fullName>
    </recommendedName>
</protein>
<feature type="compositionally biased region" description="Basic and acidic residues" evidence="1">
    <location>
        <begin position="677"/>
        <end position="689"/>
    </location>
</feature>
<reference evidence="3 4" key="1">
    <citation type="journal article" date="2023" name="Nat. Commun.">
        <title>Origin of minicircular mitochondrial genomes in red algae.</title>
        <authorList>
            <person name="Lee Y."/>
            <person name="Cho C.H."/>
            <person name="Lee Y.M."/>
            <person name="Park S.I."/>
            <person name="Yang J.H."/>
            <person name="West J.A."/>
            <person name="Bhattacharya D."/>
            <person name="Yoon H.S."/>
        </authorList>
    </citation>
    <scope>NUCLEOTIDE SEQUENCE [LARGE SCALE GENOMIC DNA]</scope>
    <source>
        <strain evidence="3 4">CCMP1338</strain>
        <tissue evidence="3">Whole cell</tissue>
    </source>
</reference>
<accession>A0AAV8V0A3</accession>
<name>A0AAV8V0A3_9RHOD</name>
<feature type="compositionally biased region" description="Low complexity" evidence="1">
    <location>
        <begin position="288"/>
        <end position="297"/>
    </location>
</feature>
<feature type="compositionally biased region" description="Polar residues" evidence="1">
    <location>
        <begin position="157"/>
        <end position="171"/>
    </location>
</feature>
<evidence type="ECO:0000313" key="4">
    <source>
        <dbReference type="Proteomes" id="UP001157974"/>
    </source>
</evidence>